<dbReference type="Gene3D" id="3.30.460.10">
    <property type="entry name" value="Beta Polymerase, domain 2"/>
    <property type="match status" value="1"/>
</dbReference>
<evidence type="ECO:0000313" key="9">
    <source>
        <dbReference type="EMBL" id="TRY68740.1"/>
    </source>
</evidence>
<sequence length="551" mass="62553">MLHLQRCWPGPHSAARVSAFHPFALIQSRPGSTSPPGDFVPFRQWMDVQRATAKRSLVVQVRNVNSAPDLYQYCADQFGPIKGLHFYQTPNASFSDFYIVEFEDLAGVQAAMQQSQHSQDSRHTLKFPVQSPFLWFSPPSSPTSRSSKLVVSEEIQRLQSMFPMAEVLPFGSSVNSYGSCSSDVDMVALLSNHNQSDETKARLVFHAKGGSYESYRAQGQIWCRTIGDTIRTFLPGCNQINSLWRARVPIVKYKQELLGLECDLSYGSSSGYHMSELLYIYGELDPRVRPLVCTIRHWAKMRGLTETQRPTQMLTNFSVTLLVLFFLMNQHQMLPPMRTLYKLARLEDRVITDDDVVCTFLRDLSGRQSQLNARYHDSKLTLTDLLLDFFKFYGDFDYKRHTVCILTGECQPKRTQTSSTKHMHSCLSITNPLEPDLNVCANVTSFGLDSFKANCQKGYKFMTDVQLGNQEARLDLLLRQKASKSSSKVNVQQMFQEEKSGNSQGADVPTKENPRHLNQMSDRNSPSSVRVRTKTVKSGHAALKMNTLFKR</sequence>
<evidence type="ECO:0000256" key="5">
    <source>
        <dbReference type="ARBA" id="ARBA00022842"/>
    </source>
</evidence>
<dbReference type="CDD" id="cd05402">
    <property type="entry name" value="NT_PAP_TUTase"/>
    <property type="match status" value="1"/>
</dbReference>
<dbReference type="PANTHER" id="PTHR12271:SF133">
    <property type="entry name" value="POLY(A) RNA POLYMERASE, MITOCHONDRIAL"/>
    <property type="match status" value="1"/>
</dbReference>
<dbReference type="GO" id="GO:1990817">
    <property type="term" value="F:poly(A) RNA polymerase activity"/>
    <property type="evidence" value="ECO:0007669"/>
    <property type="project" value="TreeGrafter"/>
</dbReference>
<dbReference type="SUPFAM" id="SSF81631">
    <property type="entry name" value="PAP/OAS1 substrate-binding domain"/>
    <property type="match status" value="1"/>
</dbReference>
<evidence type="ECO:0000256" key="6">
    <source>
        <dbReference type="SAM" id="MobiDB-lite"/>
    </source>
</evidence>
<evidence type="ECO:0008006" key="11">
    <source>
        <dbReference type="Google" id="ProtNLM"/>
    </source>
</evidence>
<dbReference type="STRING" id="6832.A0A553NTI9"/>
<keyword evidence="5" id="KW-0460">Magnesium</keyword>
<dbReference type="Proteomes" id="UP000318571">
    <property type="component" value="Chromosome 1"/>
</dbReference>
<dbReference type="Pfam" id="PF22600">
    <property type="entry name" value="MTPAP-like_central"/>
    <property type="match status" value="1"/>
</dbReference>
<name>A0A553NTI9_TIGCA</name>
<evidence type="ECO:0000313" key="10">
    <source>
        <dbReference type="Proteomes" id="UP000318571"/>
    </source>
</evidence>
<comment type="cofactor">
    <cofactor evidence="2">
        <name>Mg(2+)</name>
        <dbReference type="ChEBI" id="CHEBI:18420"/>
    </cofactor>
</comment>
<dbReference type="GO" id="GO:0031123">
    <property type="term" value="P:RNA 3'-end processing"/>
    <property type="evidence" value="ECO:0007669"/>
    <property type="project" value="TreeGrafter"/>
</dbReference>
<keyword evidence="4" id="KW-0479">Metal-binding</keyword>
<feature type="compositionally biased region" description="Polar residues" evidence="6">
    <location>
        <begin position="488"/>
        <end position="505"/>
    </location>
</feature>
<feature type="region of interest" description="Disordered" evidence="6">
    <location>
        <begin position="488"/>
        <end position="537"/>
    </location>
</feature>
<feature type="domain" description="PAP-associated" evidence="7">
    <location>
        <begin position="382"/>
        <end position="436"/>
    </location>
</feature>
<evidence type="ECO:0000256" key="3">
    <source>
        <dbReference type="ARBA" id="ARBA00022679"/>
    </source>
</evidence>
<comment type="caution">
    <text evidence="9">The sequence shown here is derived from an EMBL/GenBank/DDBJ whole genome shotgun (WGS) entry which is preliminary data.</text>
</comment>
<dbReference type="OMA" id="CTHVQRI"/>
<reference evidence="9 10" key="1">
    <citation type="journal article" date="2018" name="Nat. Ecol. Evol.">
        <title>Genomic signatures of mitonuclear coevolution across populations of Tigriopus californicus.</title>
        <authorList>
            <person name="Barreto F.S."/>
            <person name="Watson E.T."/>
            <person name="Lima T.G."/>
            <person name="Willett C.S."/>
            <person name="Edmands S."/>
            <person name="Li W."/>
            <person name="Burton R.S."/>
        </authorList>
    </citation>
    <scope>NUCLEOTIDE SEQUENCE [LARGE SCALE GENOMIC DNA]</scope>
    <source>
        <strain evidence="9 10">San Diego</strain>
    </source>
</reference>
<dbReference type="CDD" id="cd00590">
    <property type="entry name" value="RRM_SF"/>
    <property type="match status" value="1"/>
</dbReference>
<dbReference type="InterPro" id="IPR054708">
    <property type="entry name" value="MTPAP-like_central"/>
</dbReference>
<dbReference type="InterPro" id="IPR043519">
    <property type="entry name" value="NT_sf"/>
</dbReference>
<evidence type="ECO:0000259" key="8">
    <source>
        <dbReference type="Pfam" id="PF22600"/>
    </source>
</evidence>
<dbReference type="SUPFAM" id="SSF81301">
    <property type="entry name" value="Nucleotidyltransferase"/>
    <property type="match status" value="1"/>
</dbReference>
<evidence type="ECO:0000256" key="2">
    <source>
        <dbReference type="ARBA" id="ARBA00001946"/>
    </source>
</evidence>
<dbReference type="PANTHER" id="PTHR12271">
    <property type="entry name" value="POLY A POLYMERASE CID PAP -RELATED"/>
    <property type="match status" value="1"/>
</dbReference>
<evidence type="ECO:0000259" key="7">
    <source>
        <dbReference type="Pfam" id="PF03828"/>
    </source>
</evidence>
<feature type="compositionally biased region" description="Polar residues" evidence="6">
    <location>
        <begin position="516"/>
        <end position="530"/>
    </location>
</feature>
<organism evidence="9 10">
    <name type="scientific">Tigriopus californicus</name>
    <name type="common">Marine copepod</name>
    <dbReference type="NCBI Taxonomy" id="6832"/>
    <lineage>
        <taxon>Eukaryota</taxon>
        <taxon>Metazoa</taxon>
        <taxon>Ecdysozoa</taxon>
        <taxon>Arthropoda</taxon>
        <taxon>Crustacea</taxon>
        <taxon>Multicrustacea</taxon>
        <taxon>Hexanauplia</taxon>
        <taxon>Copepoda</taxon>
        <taxon>Harpacticoida</taxon>
        <taxon>Harpacticidae</taxon>
        <taxon>Tigriopus</taxon>
    </lineage>
</organism>
<dbReference type="EMBL" id="VCGU01000010">
    <property type="protein sequence ID" value="TRY68740.1"/>
    <property type="molecule type" value="Genomic_DNA"/>
</dbReference>
<keyword evidence="3" id="KW-0808">Transferase</keyword>
<dbReference type="Gene3D" id="1.10.1410.10">
    <property type="match status" value="1"/>
</dbReference>
<protein>
    <recommendedName>
        <fullName evidence="11">RRM domain-containing protein</fullName>
    </recommendedName>
</protein>
<feature type="domain" description="Poly(A) RNA polymerase mitochondrial-like central palm" evidence="8">
    <location>
        <begin position="148"/>
        <end position="282"/>
    </location>
</feature>
<gene>
    <name evidence="9" type="ORF">TCAL_07667</name>
</gene>
<accession>A0A553NTI9</accession>
<dbReference type="InterPro" id="IPR002058">
    <property type="entry name" value="PAP_assoc"/>
</dbReference>
<dbReference type="AlphaFoldDB" id="A0A553NTI9"/>
<evidence type="ECO:0000256" key="4">
    <source>
        <dbReference type="ARBA" id="ARBA00022723"/>
    </source>
</evidence>
<evidence type="ECO:0000256" key="1">
    <source>
        <dbReference type="ARBA" id="ARBA00001936"/>
    </source>
</evidence>
<keyword evidence="10" id="KW-1185">Reference proteome</keyword>
<dbReference type="Pfam" id="PF03828">
    <property type="entry name" value="PAP_assoc"/>
    <property type="match status" value="1"/>
</dbReference>
<dbReference type="GO" id="GO:0046872">
    <property type="term" value="F:metal ion binding"/>
    <property type="evidence" value="ECO:0007669"/>
    <property type="project" value="UniProtKB-KW"/>
</dbReference>
<proteinExistence type="predicted"/>
<comment type="cofactor">
    <cofactor evidence="1">
        <name>Mn(2+)</name>
        <dbReference type="ChEBI" id="CHEBI:29035"/>
    </cofactor>
</comment>